<dbReference type="EMBL" id="CP114280">
    <property type="protein sequence ID" value="WFN55266.1"/>
    <property type="molecule type" value="Genomic_DNA"/>
</dbReference>
<dbReference type="Gene3D" id="2.40.128.300">
    <property type="match status" value="1"/>
</dbReference>
<dbReference type="Proteomes" id="UP001219630">
    <property type="component" value="Chromosome"/>
</dbReference>
<evidence type="ECO:0000256" key="1">
    <source>
        <dbReference type="SAM" id="SignalP"/>
    </source>
</evidence>
<dbReference type="InterPro" id="IPR043176">
    <property type="entry name" value="NlpE_N_sf"/>
</dbReference>
<evidence type="ECO:0000313" key="2">
    <source>
        <dbReference type="EMBL" id="WFN55266.1"/>
    </source>
</evidence>
<dbReference type="InterPro" id="IPR007298">
    <property type="entry name" value="Cu-R_lipoprotein_NlpE"/>
</dbReference>
<keyword evidence="1" id="KW-0732">Signal</keyword>
<feature type="chain" id="PRO_5047391513" evidence="1">
    <location>
        <begin position="28"/>
        <end position="238"/>
    </location>
</feature>
<accession>A0ABY8G5N7</accession>
<dbReference type="RefSeq" id="WP_125258639.1">
    <property type="nucleotide sequence ID" value="NZ_CP114280.1"/>
</dbReference>
<dbReference type="Pfam" id="PF04170">
    <property type="entry name" value="NlpE"/>
    <property type="match status" value="1"/>
</dbReference>
<gene>
    <name evidence="2" type="ORF">O1Q98_16870</name>
</gene>
<proteinExistence type="predicted"/>
<reference evidence="2 3" key="1">
    <citation type="submission" date="2022-12" db="EMBL/GenBank/DDBJ databases">
        <title>Complete genome sequencing of Dickeya lacustris type strain LMG30899.</title>
        <authorList>
            <person name="Dobhal S."/>
            <person name="Arizala D."/>
            <person name="Arif M."/>
        </authorList>
    </citation>
    <scope>NUCLEOTIDE SEQUENCE [LARGE SCALE GENOMIC DNA]</scope>
    <source>
        <strain evidence="2 3">LMG30899</strain>
    </source>
</reference>
<sequence>MKKRATGVLLVLLVSGLIGCHSHTAFQEEPLKPMAQYYRGTLPCMGCGDVEASLFLDKDGSFIMQERYSSGRDSHTTISESGRWSRTAERLVLTDSYGEKRYFRPRDNGLEALGDDAQPLNTQPGYRLLTVDANPIVRNVPLRIGKVLSSKALSLQTLASQTLASQTRSSQISPAGRSWLTQVACLQQRVEINNSTYFITAEQVVIQRQADEGRNAYPRVLLSSYVHHAGLPSGRAAL</sequence>
<protein>
    <submittedName>
        <fullName evidence="2">Copper resistance protein NlpE N-terminal domain-containing protein</fullName>
    </submittedName>
</protein>
<dbReference type="PROSITE" id="PS51257">
    <property type="entry name" value="PROKAR_LIPOPROTEIN"/>
    <property type="match status" value="1"/>
</dbReference>
<feature type="signal peptide" evidence="1">
    <location>
        <begin position="1"/>
        <end position="27"/>
    </location>
</feature>
<name>A0ABY8G5N7_9GAMM</name>
<evidence type="ECO:0000313" key="3">
    <source>
        <dbReference type="Proteomes" id="UP001219630"/>
    </source>
</evidence>
<keyword evidence="3" id="KW-1185">Reference proteome</keyword>
<organism evidence="2 3">
    <name type="scientific">Dickeya lacustris</name>
    <dbReference type="NCBI Taxonomy" id="2259638"/>
    <lineage>
        <taxon>Bacteria</taxon>
        <taxon>Pseudomonadati</taxon>
        <taxon>Pseudomonadota</taxon>
        <taxon>Gammaproteobacteria</taxon>
        <taxon>Enterobacterales</taxon>
        <taxon>Pectobacteriaceae</taxon>
        <taxon>Dickeya</taxon>
    </lineage>
</organism>